<feature type="compositionally biased region" description="Low complexity" evidence="3">
    <location>
        <begin position="363"/>
        <end position="375"/>
    </location>
</feature>
<dbReference type="EMBL" id="LJIG01022657">
    <property type="protein sequence ID" value="KRT79399.1"/>
    <property type="molecule type" value="Genomic_DNA"/>
</dbReference>
<dbReference type="GO" id="GO:0005634">
    <property type="term" value="C:nucleus"/>
    <property type="evidence" value="ECO:0007669"/>
    <property type="project" value="TreeGrafter"/>
</dbReference>
<feature type="region of interest" description="Disordered" evidence="3">
    <location>
        <begin position="1"/>
        <end position="26"/>
    </location>
</feature>
<feature type="non-terminal residue" evidence="4">
    <location>
        <position position="1"/>
    </location>
</feature>
<feature type="compositionally biased region" description="Low complexity" evidence="3">
    <location>
        <begin position="782"/>
        <end position="792"/>
    </location>
</feature>
<evidence type="ECO:0000256" key="1">
    <source>
        <dbReference type="ARBA" id="ARBA00004496"/>
    </source>
</evidence>
<gene>
    <name evidence="4" type="ORF">AMK59_7734</name>
</gene>
<dbReference type="Pfam" id="PF10477">
    <property type="entry name" value="EIF4E-T"/>
    <property type="match status" value="1"/>
</dbReference>
<evidence type="ECO:0000313" key="4">
    <source>
        <dbReference type="EMBL" id="KRT79399.1"/>
    </source>
</evidence>
<dbReference type="Proteomes" id="UP000051574">
    <property type="component" value="Unassembled WGS sequence"/>
</dbReference>
<dbReference type="AlphaFoldDB" id="A0A0T6AXT1"/>
<dbReference type="OrthoDB" id="8916892at2759"/>
<evidence type="ECO:0000313" key="5">
    <source>
        <dbReference type="Proteomes" id="UP000051574"/>
    </source>
</evidence>
<feature type="compositionally biased region" description="Basic and acidic residues" evidence="3">
    <location>
        <begin position="329"/>
        <end position="341"/>
    </location>
</feature>
<feature type="region of interest" description="Disordered" evidence="3">
    <location>
        <begin position="57"/>
        <end position="382"/>
    </location>
</feature>
<evidence type="ECO:0000256" key="2">
    <source>
        <dbReference type="ARBA" id="ARBA00022490"/>
    </source>
</evidence>
<dbReference type="GO" id="GO:0017148">
    <property type="term" value="P:negative regulation of translation"/>
    <property type="evidence" value="ECO:0007669"/>
    <property type="project" value="TreeGrafter"/>
</dbReference>
<feature type="region of interest" description="Disordered" evidence="3">
    <location>
        <begin position="729"/>
        <end position="757"/>
    </location>
</feature>
<feature type="compositionally biased region" description="Basic and acidic residues" evidence="3">
    <location>
        <begin position="770"/>
        <end position="781"/>
    </location>
</feature>
<dbReference type="InterPro" id="IPR018862">
    <property type="entry name" value="eIF4E-T"/>
</dbReference>
<feature type="region of interest" description="Disordered" evidence="3">
    <location>
        <begin position="414"/>
        <end position="442"/>
    </location>
</feature>
<evidence type="ECO:0008006" key="6">
    <source>
        <dbReference type="Google" id="ProtNLM"/>
    </source>
</evidence>
<feature type="compositionally biased region" description="Basic residues" evidence="3">
    <location>
        <begin position="294"/>
        <end position="307"/>
    </location>
</feature>
<feature type="compositionally biased region" description="Basic and acidic residues" evidence="3">
    <location>
        <begin position="81"/>
        <end position="92"/>
    </location>
</feature>
<feature type="compositionally biased region" description="Basic and acidic residues" evidence="3">
    <location>
        <begin position="103"/>
        <end position="125"/>
    </location>
</feature>
<feature type="compositionally biased region" description="Basic and acidic residues" evidence="3">
    <location>
        <begin position="57"/>
        <end position="68"/>
    </location>
</feature>
<feature type="compositionally biased region" description="Basic and acidic residues" evidence="3">
    <location>
        <begin position="424"/>
        <end position="442"/>
    </location>
</feature>
<keyword evidence="2" id="KW-0963">Cytoplasm</keyword>
<dbReference type="PANTHER" id="PTHR12269">
    <property type="entry name" value="EUKARYOTIC TRANSLATION INITIATION FACTOR 4E TRANSPORTER"/>
    <property type="match status" value="1"/>
</dbReference>
<dbReference type="PANTHER" id="PTHR12269:SF1">
    <property type="entry name" value="EUKARYOTIC TRANSLATION INITIATION FACTOR 4E TRANSPORTER"/>
    <property type="match status" value="1"/>
</dbReference>
<comment type="subcellular location">
    <subcellularLocation>
        <location evidence="1">Cytoplasm</location>
    </subcellularLocation>
</comment>
<feature type="region of interest" description="Disordered" evidence="3">
    <location>
        <begin position="890"/>
        <end position="953"/>
    </location>
</feature>
<name>A0A0T6AXT1_9SCAR</name>
<feature type="compositionally biased region" description="Low complexity" evidence="3">
    <location>
        <begin position="923"/>
        <end position="953"/>
    </location>
</feature>
<organism evidence="4 5">
    <name type="scientific">Oryctes borbonicus</name>
    <dbReference type="NCBI Taxonomy" id="1629725"/>
    <lineage>
        <taxon>Eukaryota</taxon>
        <taxon>Metazoa</taxon>
        <taxon>Ecdysozoa</taxon>
        <taxon>Arthropoda</taxon>
        <taxon>Hexapoda</taxon>
        <taxon>Insecta</taxon>
        <taxon>Pterygota</taxon>
        <taxon>Neoptera</taxon>
        <taxon>Endopterygota</taxon>
        <taxon>Coleoptera</taxon>
        <taxon>Polyphaga</taxon>
        <taxon>Scarabaeiformia</taxon>
        <taxon>Scarabaeidae</taxon>
        <taxon>Dynastinae</taxon>
        <taxon>Oryctes</taxon>
    </lineage>
</organism>
<dbReference type="GO" id="GO:0003729">
    <property type="term" value="F:mRNA binding"/>
    <property type="evidence" value="ECO:0007669"/>
    <property type="project" value="TreeGrafter"/>
</dbReference>
<evidence type="ECO:0000256" key="3">
    <source>
        <dbReference type="SAM" id="MobiDB-lite"/>
    </source>
</evidence>
<accession>A0A0T6AXT1</accession>
<dbReference type="GO" id="GO:0036464">
    <property type="term" value="C:cytoplasmic ribonucleoprotein granule"/>
    <property type="evidence" value="ECO:0007669"/>
    <property type="project" value="UniProtKB-ARBA"/>
</dbReference>
<keyword evidence="5" id="KW-1185">Reference proteome</keyword>
<reference evidence="4 5" key="1">
    <citation type="submission" date="2015-09" db="EMBL/GenBank/DDBJ databases">
        <title>Draft genome of the scarab beetle Oryctes borbonicus.</title>
        <authorList>
            <person name="Meyer J.M."/>
            <person name="Markov G.V."/>
            <person name="Baskaran P."/>
            <person name="Herrmann M."/>
            <person name="Sommer R.J."/>
            <person name="Roedelsperger C."/>
        </authorList>
    </citation>
    <scope>NUCLEOTIDE SEQUENCE [LARGE SCALE GENOMIC DNA]</scope>
    <source>
        <strain evidence="4">OB123</strain>
        <tissue evidence="4">Whole animal</tissue>
    </source>
</reference>
<protein>
    <recommendedName>
        <fullName evidence="6">Eukaryotic translation initiation factor 4E transporter</fullName>
    </recommendedName>
</protein>
<feature type="compositionally biased region" description="Basic and acidic residues" evidence="3">
    <location>
        <begin position="188"/>
        <end position="253"/>
    </location>
</feature>
<feature type="region of interest" description="Disordered" evidence="3">
    <location>
        <begin position="770"/>
        <end position="852"/>
    </location>
</feature>
<proteinExistence type="predicted"/>
<comment type="caution">
    <text evidence="4">The sequence shown here is derived from an EMBL/GenBank/DDBJ whole genome shotgun (WGS) entry which is preliminary data.</text>
</comment>
<sequence>KMQDRTREEDEEVEFASSRSPSVEMLDLADPAILQVGTAKNCSGKFKYTREDLLKLKESPHSRKRPDYLDTAYDNNNGIWDPERWHFDRKNSETSTENGSKGNDVDNHRRRSGDPRDRIRKEHDGIVLSPQRRSFNSGCYVPVREPGRSNRSHSPLGKGEAPSHIGHREISQGPSSRRIGSGRIFFEYPEKTEADNEFSYRRERRDTDRERDDRYDRRSFSRETEPNRPNKPKEGSFTRNGARYDRRRISNESREEEPEWFSEGPISQHDTIELRGFDESEKSGIGLNAPGSSGKKKMSSAQKKKAKERSSIAKNAENLALRLGAPRVIPKEDLDEHERPGARSTPTLLDGANPDMVPHSPVGDKGAAGDSSDGANRGHNSEIMEDPLFTIEDMLKSDSINLLLPNGVGLESGDTSGSKFSRWFNREKSPPKMSDGSRRSSMQDDHHHLIKNILNDISEPSLTIPCDSDSYFAPISPAASTGGVANNQGHPQTAAQPINFMDILQRSSKLQGGPLHADLPPTMKNIEVPGKLLCVEELETRIRQGDTSNPNEISNNIRMNTSKQLNKSKEDSSAFQKLLAQMQDGHVIPATNGPIPQQKTQPMSIMEMLSHSQKQEEAARLAQMMNSSVSQTHLANDLNYKVQQSQAQQRQIEAFSKLLASGVRQQQARTTPPLSDIGLTGRDLLNRPEAQAILQAMHQRIPSPRELQVHTQNIMQRALIKKKLEEQQENFRKKQELQRGQSPGGISPAKNVASPTQLAFTPTAVLRKMTAEKDEGSKDSSTKSGDSQGGKSHQQGRAVTGMRNQGQQSQQQSASQAQQQGQQTDAQGQRPNQQNQQQTQWNTQFQQMSKQAGRPIVKSNANFPQSQQAQQQAQYDQYIFQQQQRILSQQQQQQRKQHQFSAGLPGQYGGLQQFTNNPQQYSQLPHQLRAQHQQQQPPHVRPQQQQQQQGFNQQWQPIIQHSQNFDNRQVGRSGGNDSDQLARWLPPDLLERARKGKLPNMPTAGRTQHAVSLEEIERQTAPVIHN</sequence>
<feature type="compositionally biased region" description="Polar residues" evidence="3">
    <location>
        <begin position="910"/>
        <end position="922"/>
    </location>
</feature>
<feature type="compositionally biased region" description="Basic and acidic residues" evidence="3">
    <location>
        <begin position="270"/>
        <end position="282"/>
    </location>
</feature>
<feature type="compositionally biased region" description="Low complexity" evidence="3">
    <location>
        <begin position="805"/>
        <end position="847"/>
    </location>
</feature>